<evidence type="ECO:0000313" key="3">
    <source>
        <dbReference type="Proteomes" id="UP000634136"/>
    </source>
</evidence>
<dbReference type="AlphaFoldDB" id="A0A834X1L0"/>
<comment type="caution">
    <text evidence="2">The sequence shown here is derived from an EMBL/GenBank/DDBJ whole genome shotgun (WGS) entry which is preliminary data.</text>
</comment>
<dbReference type="Proteomes" id="UP000634136">
    <property type="component" value="Unassembled WGS sequence"/>
</dbReference>
<dbReference type="PANTHER" id="PTHR37077:SF1">
    <property type="match status" value="1"/>
</dbReference>
<gene>
    <name evidence="2" type="ORF">G2W53_011128</name>
</gene>
<evidence type="ECO:0000256" key="1">
    <source>
        <dbReference type="SAM" id="MobiDB-lite"/>
    </source>
</evidence>
<organism evidence="2 3">
    <name type="scientific">Senna tora</name>
    <dbReference type="NCBI Taxonomy" id="362788"/>
    <lineage>
        <taxon>Eukaryota</taxon>
        <taxon>Viridiplantae</taxon>
        <taxon>Streptophyta</taxon>
        <taxon>Embryophyta</taxon>
        <taxon>Tracheophyta</taxon>
        <taxon>Spermatophyta</taxon>
        <taxon>Magnoliopsida</taxon>
        <taxon>eudicotyledons</taxon>
        <taxon>Gunneridae</taxon>
        <taxon>Pentapetalae</taxon>
        <taxon>rosids</taxon>
        <taxon>fabids</taxon>
        <taxon>Fabales</taxon>
        <taxon>Fabaceae</taxon>
        <taxon>Caesalpinioideae</taxon>
        <taxon>Cassia clade</taxon>
        <taxon>Senna</taxon>
    </lineage>
</organism>
<dbReference type="EMBL" id="JAAIUW010000004">
    <property type="protein sequence ID" value="KAF7836269.1"/>
    <property type="molecule type" value="Genomic_DNA"/>
</dbReference>
<dbReference type="PANTHER" id="PTHR37077">
    <property type="match status" value="1"/>
</dbReference>
<sequence length="115" mass="12279">MASISKVIAPLYADGDYGFYQYASEASLEGHGDHNNGVFLFGYLIPENQRKMASITKVTAPLYADGDYGFYQYASEAGLEDHGDHKNGVSLPPAAASLEGDDDDDNGGYDYAPAA</sequence>
<evidence type="ECO:0000313" key="2">
    <source>
        <dbReference type="EMBL" id="KAF7836269.1"/>
    </source>
</evidence>
<feature type="region of interest" description="Disordered" evidence="1">
    <location>
        <begin position="82"/>
        <end position="115"/>
    </location>
</feature>
<reference evidence="2" key="1">
    <citation type="submission" date="2020-09" db="EMBL/GenBank/DDBJ databases">
        <title>Genome-Enabled Discovery of Anthraquinone Biosynthesis in Senna tora.</title>
        <authorList>
            <person name="Kang S.-H."/>
            <person name="Pandey R.P."/>
            <person name="Lee C.-M."/>
            <person name="Sim J.-S."/>
            <person name="Jeong J.-T."/>
            <person name="Choi B.-S."/>
            <person name="Jung M."/>
            <person name="Ginzburg D."/>
            <person name="Zhao K."/>
            <person name="Won S.Y."/>
            <person name="Oh T.-J."/>
            <person name="Yu Y."/>
            <person name="Kim N.-H."/>
            <person name="Lee O.R."/>
            <person name="Lee T.-H."/>
            <person name="Bashyal P."/>
            <person name="Kim T.-S."/>
            <person name="Lee W.-H."/>
            <person name="Kawkins C."/>
            <person name="Kim C.-K."/>
            <person name="Kim J.S."/>
            <person name="Ahn B.O."/>
            <person name="Rhee S.Y."/>
            <person name="Sohng J.K."/>
        </authorList>
    </citation>
    <scope>NUCLEOTIDE SEQUENCE</scope>
    <source>
        <tissue evidence="2">Leaf</tissue>
    </source>
</reference>
<proteinExistence type="predicted"/>
<protein>
    <submittedName>
        <fullName evidence="2">Uncharacterized protein</fullName>
    </submittedName>
</protein>
<name>A0A834X1L0_9FABA</name>
<accession>A0A834X1L0</accession>
<keyword evidence="3" id="KW-1185">Reference proteome</keyword>